<dbReference type="AlphaFoldDB" id="A0A9Q1IGY5"/>
<dbReference type="Proteomes" id="UP001152622">
    <property type="component" value="Chromosome 15"/>
</dbReference>
<name>A0A9Q1IGY5_SYNKA</name>
<protein>
    <submittedName>
        <fullName evidence="1">Uncharacterized protein</fullName>
    </submittedName>
</protein>
<accession>A0A9Q1IGY5</accession>
<evidence type="ECO:0000313" key="1">
    <source>
        <dbReference type="EMBL" id="KAJ8341503.1"/>
    </source>
</evidence>
<dbReference type="EMBL" id="JAINUF010000015">
    <property type="protein sequence ID" value="KAJ8341503.1"/>
    <property type="molecule type" value="Genomic_DNA"/>
</dbReference>
<sequence length="216" mass="23685">MRYVIKPYLKHIFSLLPSSIGSGLCCQVLLAGRSPWKPPSPHTRAAQDVRLPVTGLTGFNPLLTLPSLLDPICTAETPVRSQHPFWKKEPGAVLPHLSGRKLLEAVQRGIGPARPPDEFTGLLSVCSGTEEAVWQPAVFSCRPQLLQPQSHELFKITLLKQIPLQTNHGDLLDTERTALFPSRFEMKAPTSGVKVLKVKGTVIACPQLFTRQADGT</sequence>
<gene>
    <name evidence="1" type="ORF">SKAU_G00337940</name>
</gene>
<evidence type="ECO:0000313" key="2">
    <source>
        <dbReference type="Proteomes" id="UP001152622"/>
    </source>
</evidence>
<reference evidence="1" key="1">
    <citation type="journal article" date="2023" name="Science">
        <title>Genome structures resolve the early diversification of teleost fishes.</title>
        <authorList>
            <person name="Parey E."/>
            <person name="Louis A."/>
            <person name="Montfort J."/>
            <person name="Bouchez O."/>
            <person name="Roques C."/>
            <person name="Iampietro C."/>
            <person name="Lluch J."/>
            <person name="Castinel A."/>
            <person name="Donnadieu C."/>
            <person name="Desvignes T."/>
            <person name="Floi Bucao C."/>
            <person name="Jouanno E."/>
            <person name="Wen M."/>
            <person name="Mejri S."/>
            <person name="Dirks R."/>
            <person name="Jansen H."/>
            <person name="Henkel C."/>
            <person name="Chen W.J."/>
            <person name="Zahm M."/>
            <person name="Cabau C."/>
            <person name="Klopp C."/>
            <person name="Thompson A.W."/>
            <person name="Robinson-Rechavi M."/>
            <person name="Braasch I."/>
            <person name="Lecointre G."/>
            <person name="Bobe J."/>
            <person name="Postlethwait J.H."/>
            <person name="Berthelot C."/>
            <person name="Roest Crollius H."/>
            <person name="Guiguen Y."/>
        </authorList>
    </citation>
    <scope>NUCLEOTIDE SEQUENCE</scope>
    <source>
        <strain evidence="1">WJC10195</strain>
    </source>
</reference>
<organism evidence="1 2">
    <name type="scientific">Synaphobranchus kaupii</name>
    <name type="common">Kaup's arrowtooth eel</name>
    <dbReference type="NCBI Taxonomy" id="118154"/>
    <lineage>
        <taxon>Eukaryota</taxon>
        <taxon>Metazoa</taxon>
        <taxon>Chordata</taxon>
        <taxon>Craniata</taxon>
        <taxon>Vertebrata</taxon>
        <taxon>Euteleostomi</taxon>
        <taxon>Actinopterygii</taxon>
        <taxon>Neopterygii</taxon>
        <taxon>Teleostei</taxon>
        <taxon>Anguilliformes</taxon>
        <taxon>Synaphobranchidae</taxon>
        <taxon>Synaphobranchus</taxon>
    </lineage>
</organism>
<comment type="caution">
    <text evidence="1">The sequence shown here is derived from an EMBL/GenBank/DDBJ whole genome shotgun (WGS) entry which is preliminary data.</text>
</comment>
<proteinExistence type="predicted"/>
<keyword evidence="2" id="KW-1185">Reference proteome</keyword>